<dbReference type="PROSITE" id="PS00572">
    <property type="entry name" value="GLYCOSYL_HYDROL_F1_1"/>
    <property type="match status" value="1"/>
</dbReference>
<dbReference type="RefSeq" id="XP_027113704.2">
    <property type="nucleotide sequence ID" value="XM_027257903.2"/>
</dbReference>
<keyword evidence="2 6" id="KW-0378">Hydrolase</keyword>
<dbReference type="GO" id="GO:0033075">
    <property type="term" value="P:isoquinoline alkaloid biosynthetic process"/>
    <property type="evidence" value="ECO:0007669"/>
    <property type="project" value="UniProtKB-ARBA"/>
</dbReference>
<comment type="similarity">
    <text evidence="1 5">Belongs to the glycosyl hydrolase 1 family.</text>
</comment>
<feature type="signal peptide" evidence="7">
    <location>
        <begin position="1"/>
        <end position="24"/>
    </location>
</feature>
<name>A0A6P6WEG9_COFAR</name>
<dbReference type="PANTHER" id="PTHR10353:SF137">
    <property type="entry name" value="MYROSINASE 3-RELATED"/>
    <property type="match status" value="1"/>
</dbReference>
<dbReference type="InterPro" id="IPR001360">
    <property type="entry name" value="Glyco_hydro_1"/>
</dbReference>
<protein>
    <submittedName>
        <fullName evidence="9">Beta-glucosidase 13</fullName>
    </submittedName>
</protein>
<dbReference type="GO" id="GO:0009251">
    <property type="term" value="P:glucan catabolic process"/>
    <property type="evidence" value="ECO:0007669"/>
    <property type="project" value="UniProtKB-ARBA"/>
</dbReference>
<sequence length="520" mass="59688">MALKYKLILAHLFLFAFIISVSHCDENVPLVNGLNRSSFPSHFVFGAATSAYQIEGASNLRGKNIWDVFVSKHQDRISNHSDAFVAADSYHRYKEDVSLLSGLGFDAYRFSISWTRILPTGRISGGISARGVRYYNALIDDLISKGIQPFVTIFHFDLPQKLEEEYKGFLSQKIVEDYANYAELCFRLFGSKVKHWITLNEPWTYTTMGYAFGKFPPNRCSNREFGSPDTRCLYGNSGTEPYVVAHHLLLAHAAAVKIYREKYQKIQGGQIGISLVTQWFEPYDPNSQTDVDAANRSLAFMFGWYMDPLFRGAYPTEMVKYVDKDRLPTFNPQEAAMVKGSYDFIGLNYYTAQYSRDIPCDKSQKNYLTDSCVSLTYTKDGKPIGLQSGAGWLYIYPKGFYKILVHIKEKYNNPLIYVTENGVCRDNEWDKPFDLQRVNYHQNHLTELRRAINDEKVKVKGYFVWSLMDNFEWLDGYFLNFGLIRVNYGNKSLKRSCKASARWFSNFLQKSGSPNAANVC</sequence>
<keyword evidence="7" id="KW-0732">Signal</keyword>
<evidence type="ECO:0000256" key="7">
    <source>
        <dbReference type="SAM" id="SignalP"/>
    </source>
</evidence>
<dbReference type="Gene3D" id="3.20.20.80">
    <property type="entry name" value="Glycosidases"/>
    <property type="match status" value="1"/>
</dbReference>
<dbReference type="InterPro" id="IPR017853">
    <property type="entry name" value="GH"/>
</dbReference>
<evidence type="ECO:0000313" key="9">
    <source>
        <dbReference type="RefSeq" id="XP_027113704.2"/>
    </source>
</evidence>
<accession>A0A6P6WEG9</accession>
<dbReference type="GO" id="GO:0008422">
    <property type="term" value="F:beta-glucosidase activity"/>
    <property type="evidence" value="ECO:0007669"/>
    <property type="project" value="TreeGrafter"/>
</dbReference>
<reference evidence="8" key="1">
    <citation type="journal article" date="2025" name="Foods">
        <title>Unveiling the Microbial Signatures of Arabica Coffee Cherries: Insights into Ripeness Specific Diversity, Functional Traits, and Implications for Quality and Safety.</title>
        <authorList>
            <consortium name="RefSeq"/>
            <person name="Tenea G.N."/>
            <person name="Cifuentes V."/>
            <person name="Reyes P."/>
            <person name="Cevallos-Vallejos M."/>
        </authorList>
    </citation>
    <scope>NUCLEOTIDE SEQUENCE [LARGE SCALE GENOMIC DNA]</scope>
</reference>
<dbReference type="PANTHER" id="PTHR10353">
    <property type="entry name" value="GLYCOSYL HYDROLASE"/>
    <property type="match status" value="1"/>
</dbReference>
<feature type="active site" description="Nucleophile" evidence="4">
    <location>
        <position position="420"/>
    </location>
</feature>
<organism evidence="8 9">
    <name type="scientific">Coffea arabica</name>
    <name type="common">Arabian coffee</name>
    <dbReference type="NCBI Taxonomy" id="13443"/>
    <lineage>
        <taxon>Eukaryota</taxon>
        <taxon>Viridiplantae</taxon>
        <taxon>Streptophyta</taxon>
        <taxon>Embryophyta</taxon>
        <taxon>Tracheophyta</taxon>
        <taxon>Spermatophyta</taxon>
        <taxon>Magnoliopsida</taxon>
        <taxon>eudicotyledons</taxon>
        <taxon>Gunneridae</taxon>
        <taxon>Pentapetalae</taxon>
        <taxon>asterids</taxon>
        <taxon>lamiids</taxon>
        <taxon>Gentianales</taxon>
        <taxon>Rubiaceae</taxon>
        <taxon>Ixoroideae</taxon>
        <taxon>Gardenieae complex</taxon>
        <taxon>Bertiereae - Coffeeae clade</taxon>
        <taxon>Coffeeae</taxon>
        <taxon>Coffea</taxon>
    </lineage>
</organism>
<dbReference type="GO" id="GO:0005829">
    <property type="term" value="C:cytosol"/>
    <property type="evidence" value="ECO:0007669"/>
    <property type="project" value="UniProtKB-SubCell"/>
</dbReference>
<feature type="chain" id="PRO_5046843256" evidence="7">
    <location>
        <begin position="25"/>
        <end position="520"/>
    </location>
</feature>
<dbReference type="SUPFAM" id="SSF51445">
    <property type="entry name" value="(Trans)glycosidases"/>
    <property type="match status" value="1"/>
</dbReference>
<dbReference type="InterPro" id="IPR018120">
    <property type="entry name" value="Glyco_hydro_1_AS"/>
</dbReference>
<evidence type="ECO:0000256" key="5">
    <source>
        <dbReference type="RuleBase" id="RU003690"/>
    </source>
</evidence>
<reference evidence="9" key="2">
    <citation type="submission" date="2025-08" db="UniProtKB">
        <authorList>
            <consortium name="RefSeq"/>
        </authorList>
    </citation>
    <scope>IDENTIFICATION</scope>
    <source>
        <tissue evidence="9">Leaves</tissue>
    </source>
</reference>
<evidence type="ECO:0000256" key="4">
    <source>
        <dbReference type="PROSITE-ProRule" id="PRU10055"/>
    </source>
</evidence>
<evidence type="ECO:0000256" key="2">
    <source>
        <dbReference type="ARBA" id="ARBA00022801"/>
    </source>
</evidence>
<dbReference type="PROSITE" id="PS00653">
    <property type="entry name" value="GLYCOSYL_HYDROL_F1_2"/>
    <property type="match status" value="1"/>
</dbReference>
<keyword evidence="3 6" id="KW-0326">Glycosidase</keyword>
<evidence type="ECO:0000313" key="8">
    <source>
        <dbReference type="Proteomes" id="UP001652660"/>
    </source>
</evidence>
<evidence type="ECO:0000256" key="6">
    <source>
        <dbReference type="RuleBase" id="RU004468"/>
    </source>
</evidence>
<dbReference type="GeneID" id="113732235"/>
<dbReference type="InterPro" id="IPR033132">
    <property type="entry name" value="GH_1_N_CS"/>
</dbReference>
<gene>
    <name evidence="9" type="primary">LOC113732235</name>
</gene>
<proteinExistence type="inferred from homology"/>
<keyword evidence="8" id="KW-1185">Reference proteome</keyword>
<evidence type="ECO:0000256" key="1">
    <source>
        <dbReference type="ARBA" id="ARBA00010838"/>
    </source>
</evidence>
<dbReference type="AlphaFoldDB" id="A0A6P6WEG9"/>
<dbReference type="Proteomes" id="UP001652660">
    <property type="component" value="Chromosome 2c"/>
</dbReference>
<dbReference type="Pfam" id="PF00232">
    <property type="entry name" value="Glyco_hydro_1"/>
    <property type="match status" value="1"/>
</dbReference>
<dbReference type="OrthoDB" id="65569at2759"/>
<dbReference type="PRINTS" id="PR00131">
    <property type="entry name" value="GLHYDRLASE1"/>
</dbReference>
<evidence type="ECO:0000256" key="3">
    <source>
        <dbReference type="ARBA" id="ARBA00023295"/>
    </source>
</evidence>